<dbReference type="Pfam" id="PF14394">
    <property type="entry name" value="DUF4423"/>
    <property type="match status" value="1"/>
</dbReference>
<proteinExistence type="predicted"/>
<dbReference type="Proteomes" id="UP000192907">
    <property type="component" value="Unassembled WGS sequence"/>
</dbReference>
<evidence type="ECO:0000313" key="3">
    <source>
        <dbReference type="Proteomes" id="UP000192907"/>
    </source>
</evidence>
<dbReference type="InterPro" id="IPR025537">
    <property type="entry name" value="DUF4423"/>
</dbReference>
<evidence type="ECO:0000313" key="2">
    <source>
        <dbReference type="EMBL" id="SMF77139.1"/>
    </source>
</evidence>
<feature type="domain" description="DUF4423" evidence="1">
    <location>
        <begin position="122"/>
        <end position="284"/>
    </location>
</feature>
<dbReference type="EMBL" id="FWZT01000031">
    <property type="protein sequence ID" value="SMF77139.1"/>
    <property type="molecule type" value="Genomic_DNA"/>
</dbReference>
<dbReference type="NCBIfam" id="TIGR02147">
    <property type="entry name" value="Fsuc_second"/>
    <property type="match status" value="1"/>
</dbReference>
<evidence type="ECO:0000259" key="1">
    <source>
        <dbReference type="Pfam" id="PF14394"/>
    </source>
</evidence>
<keyword evidence="3" id="KW-1185">Reference proteome</keyword>
<dbReference type="AlphaFoldDB" id="A0A1Y6CNN3"/>
<protein>
    <submittedName>
        <fullName evidence="2">TIGR02147 family protein</fullName>
    </submittedName>
</protein>
<accession>A0A1Y6CNN3</accession>
<reference evidence="3" key="1">
    <citation type="submission" date="2017-04" db="EMBL/GenBank/DDBJ databases">
        <authorList>
            <person name="Varghese N."/>
            <person name="Submissions S."/>
        </authorList>
    </citation>
    <scope>NUCLEOTIDE SEQUENCE [LARGE SCALE GENOMIC DNA]</scope>
    <source>
        <strain evidence="3">RKEM611</strain>
    </source>
</reference>
<dbReference type="OrthoDB" id="9805732at2"/>
<dbReference type="STRING" id="1513793.SAMN06296036_1313"/>
<organism evidence="2 3">
    <name type="scientific">Pseudobacteriovorax antillogorgiicola</name>
    <dbReference type="NCBI Taxonomy" id="1513793"/>
    <lineage>
        <taxon>Bacteria</taxon>
        <taxon>Pseudomonadati</taxon>
        <taxon>Bdellovibrionota</taxon>
        <taxon>Oligoflexia</taxon>
        <taxon>Oligoflexales</taxon>
        <taxon>Pseudobacteriovoracaceae</taxon>
        <taxon>Pseudobacteriovorax</taxon>
    </lineage>
</organism>
<gene>
    <name evidence="2" type="ORF">SAMN06296036_1313</name>
</gene>
<dbReference type="InterPro" id="IPR011873">
    <property type="entry name" value="CHP02147"/>
</dbReference>
<sequence>MPTGRALLKKVVAEQQPTAYFSAKAFLKALHSTMKSDHGGYSYRQFADDLGFSTTNVVHLYASGKRPISEQGARRIVDALQLRKEQRQYFLKLCHLTRNLNAEDFSQTLAEALAIRASLITDTIEQRQLAFYSSWSNIVIREMVALPDFQADPKWISQKLWPKVSVKEAEEALELLKELDLIRYNKSRKAWELSSPSITTGPEVAHLAVNQYHQLSIPQGLQSLVDVEQEKRHISSLTLCINESQFDLIKKEIEAFQQRLLELEQKTDYGPSDRIVQLNMQLFPNTTE</sequence>
<dbReference type="RefSeq" id="WP_132325220.1">
    <property type="nucleotide sequence ID" value="NZ_FWZT01000031.1"/>
</dbReference>
<name>A0A1Y6CNN3_9BACT</name>